<comment type="caution">
    <text evidence="1">The sequence shown here is derived from an EMBL/GenBank/DDBJ whole genome shotgun (WGS) entry which is preliminary data.</text>
</comment>
<proteinExistence type="predicted"/>
<name>A0ABQ6C9Z7_9HYPH</name>
<evidence type="ECO:0000313" key="1">
    <source>
        <dbReference type="EMBL" id="GLS17216.1"/>
    </source>
</evidence>
<evidence type="ECO:0000313" key="2">
    <source>
        <dbReference type="Proteomes" id="UP001156882"/>
    </source>
</evidence>
<dbReference type="Proteomes" id="UP001156882">
    <property type="component" value="Unassembled WGS sequence"/>
</dbReference>
<sequence>MRIEAQDVTGTRIDLGHGCIHAGGLDLLGIVDETDASIALAETADDLAGLILAAAVRYDDFYERRGCIDEYLLNQISYMALFIQRRYNNTEIRRHARIYTSHHWLSLM</sequence>
<organism evidence="1 2">
    <name type="scientific">Labrys miyagiensis</name>
    <dbReference type="NCBI Taxonomy" id="346912"/>
    <lineage>
        <taxon>Bacteria</taxon>
        <taxon>Pseudomonadati</taxon>
        <taxon>Pseudomonadota</taxon>
        <taxon>Alphaproteobacteria</taxon>
        <taxon>Hyphomicrobiales</taxon>
        <taxon>Xanthobacteraceae</taxon>
        <taxon>Labrys</taxon>
    </lineage>
</organism>
<gene>
    <name evidence="1" type="ORF">GCM10007874_02310</name>
</gene>
<keyword evidence="2" id="KW-1185">Reference proteome</keyword>
<dbReference type="EMBL" id="BSPC01000005">
    <property type="protein sequence ID" value="GLS17216.1"/>
    <property type="molecule type" value="Genomic_DNA"/>
</dbReference>
<protein>
    <submittedName>
        <fullName evidence="1">Uncharacterized protein</fullName>
    </submittedName>
</protein>
<accession>A0ABQ6C9Z7</accession>
<reference evidence="2" key="1">
    <citation type="journal article" date="2019" name="Int. J. Syst. Evol. Microbiol.">
        <title>The Global Catalogue of Microorganisms (GCM) 10K type strain sequencing project: providing services to taxonomists for standard genome sequencing and annotation.</title>
        <authorList>
            <consortium name="The Broad Institute Genomics Platform"/>
            <consortium name="The Broad Institute Genome Sequencing Center for Infectious Disease"/>
            <person name="Wu L."/>
            <person name="Ma J."/>
        </authorList>
    </citation>
    <scope>NUCLEOTIDE SEQUENCE [LARGE SCALE GENOMIC DNA]</scope>
    <source>
        <strain evidence="2">NBRC 101365</strain>
    </source>
</reference>